<reference evidence="1 2" key="1">
    <citation type="submission" date="2020-08" db="EMBL/GenBank/DDBJ databases">
        <authorList>
            <person name="Sun Q."/>
            <person name="Inoue M."/>
        </authorList>
    </citation>
    <scope>NUCLEOTIDE SEQUENCE [LARGE SCALE GENOMIC DNA]</scope>
    <source>
        <strain evidence="1 2">CCM 8938</strain>
    </source>
</reference>
<comment type="caution">
    <text evidence="1">The sequence shown here is derived from an EMBL/GenBank/DDBJ whole genome shotgun (WGS) entry which is preliminary data.</text>
</comment>
<gene>
    <name evidence="1" type="ORF">H7U22_14495</name>
</gene>
<organism evidence="1 2">
    <name type="scientific">Pedobacter fastidiosus</name>
    <dbReference type="NCBI Taxonomy" id="2765361"/>
    <lineage>
        <taxon>Bacteria</taxon>
        <taxon>Pseudomonadati</taxon>
        <taxon>Bacteroidota</taxon>
        <taxon>Sphingobacteriia</taxon>
        <taxon>Sphingobacteriales</taxon>
        <taxon>Sphingobacteriaceae</taxon>
        <taxon>Pedobacter</taxon>
    </lineage>
</organism>
<dbReference type="Pfam" id="PF13591">
    <property type="entry name" value="MerR_2"/>
    <property type="match status" value="1"/>
</dbReference>
<proteinExistence type="predicted"/>
<evidence type="ECO:0000313" key="1">
    <source>
        <dbReference type="EMBL" id="MBC6111630.1"/>
    </source>
</evidence>
<accession>A0ABR7KU66</accession>
<evidence type="ECO:0000313" key="2">
    <source>
        <dbReference type="Proteomes" id="UP000652755"/>
    </source>
</evidence>
<dbReference type="RefSeq" id="WP_187072077.1">
    <property type="nucleotide sequence ID" value="NZ_JACRYL010000012.1"/>
</dbReference>
<keyword evidence="2" id="KW-1185">Reference proteome</keyword>
<protein>
    <submittedName>
        <fullName evidence="1">MerR family transcriptional regulator</fullName>
    </submittedName>
</protein>
<name>A0ABR7KU66_9SPHI</name>
<sequence length="98" mass="11519">MENNLISIEDICSFHHVEINFIRSLEEFGLVQTTIIKKAVFLNTEELDKLERCIRLSKDLEINLEGIHAVAQLLSQLNKMQNEVIQLKNELNYYHQIH</sequence>
<dbReference type="Gene3D" id="1.10.1660.10">
    <property type="match status" value="1"/>
</dbReference>
<dbReference type="EMBL" id="JACRYL010000012">
    <property type="protein sequence ID" value="MBC6111630.1"/>
    <property type="molecule type" value="Genomic_DNA"/>
</dbReference>
<dbReference type="Proteomes" id="UP000652755">
    <property type="component" value="Unassembled WGS sequence"/>
</dbReference>